<organism evidence="7 8">
    <name type="scientific">Streptomyces shaanxiensis</name>
    <dbReference type="NCBI Taxonomy" id="653357"/>
    <lineage>
        <taxon>Bacteria</taxon>
        <taxon>Bacillati</taxon>
        <taxon>Actinomycetota</taxon>
        <taxon>Actinomycetes</taxon>
        <taxon>Kitasatosporales</taxon>
        <taxon>Streptomycetaceae</taxon>
        <taxon>Streptomyces</taxon>
    </lineage>
</organism>
<name>A0ABP7W7C1_9ACTN</name>
<dbReference type="SMART" id="SM01006">
    <property type="entry name" value="AlcB"/>
    <property type="match status" value="1"/>
</dbReference>
<comment type="function">
    <text evidence="1">Acyltransferase required for the direct transfer of medium- to long-chain fatty acyl moieties from a carrier protein (MbtL) on to the epsilon-amino group of lysine residue in the mycobactin core.</text>
</comment>
<dbReference type="InterPro" id="IPR016181">
    <property type="entry name" value="Acyl_CoA_acyltransferase"/>
</dbReference>
<evidence type="ECO:0000313" key="7">
    <source>
        <dbReference type="EMBL" id="GAA4082902.1"/>
    </source>
</evidence>
<dbReference type="Pfam" id="PF13523">
    <property type="entry name" value="Acetyltransf_8"/>
    <property type="match status" value="1"/>
</dbReference>
<dbReference type="PANTHER" id="PTHR31438">
    <property type="entry name" value="LYSINE N-ACYLTRANSFERASE C17G9.06C-RELATED"/>
    <property type="match status" value="1"/>
</dbReference>
<dbReference type="Gene3D" id="3.40.630.30">
    <property type="match status" value="1"/>
</dbReference>
<feature type="domain" description="Acyltransferase MbtK/IucB-like conserved" evidence="6">
    <location>
        <begin position="44"/>
        <end position="92"/>
    </location>
</feature>
<evidence type="ECO:0000259" key="6">
    <source>
        <dbReference type="SMART" id="SM01006"/>
    </source>
</evidence>
<evidence type="ECO:0000256" key="4">
    <source>
        <dbReference type="ARBA" id="ARBA00031122"/>
    </source>
</evidence>
<evidence type="ECO:0000256" key="3">
    <source>
        <dbReference type="ARBA" id="ARBA00020586"/>
    </source>
</evidence>
<evidence type="ECO:0000256" key="5">
    <source>
        <dbReference type="SAM" id="MobiDB-lite"/>
    </source>
</evidence>
<dbReference type="InterPro" id="IPR019432">
    <property type="entry name" value="Acyltransferase_MbtK/IucB-like"/>
</dbReference>
<keyword evidence="8" id="KW-1185">Reference proteome</keyword>
<dbReference type="PANTHER" id="PTHR31438:SF1">
    <property type="entry name" value="LYSINE N-ACYLTRANSFERASE C17G9.06C-RELATED"/>
    <property type="match status" value="1"/>
</dbReference>
<evidence type="ECO:0000256" key="1">
    <source>
        <dbReference type="ARBA" id="ARBA00003818"/>
    </source>
</evidence>
<dbReference type="SUPFAM" id="SSF55729">
    <property type="entry name" value="Acyl-CoA N-acyltransferases (Nat)"/>
    <property type="match status" value="1"/>
</dbReference>
<reference evidence="8" key="1">
    <citation type="journal article" date="2019" name="Int. J. Syst. Evol. Microbiol.">
        <title>The Global Catalogue of Microorganisms (GCM) 10K type strain sequencing project: providing services to taxonomists for standard genome sequencing and annotation.</title>
        <authorList>
            <consortium name="The Broad Institute Genomics Platform"/>
            <consortium name="The Broad Institute Genome Sequencing Center for Infectious Disease"/>
            <person name="Wu L."/>
            <person name="Ma J."/>
        </authorList>
    </citation>
    <scope>NUCLEOTIDE SEQUENCE [LARGE SCALE GENOMIC DNA]</scope>
    <source>
        <strain evidence="8">JCM 16925</strain>
    </source>
</reference>
<dbReference type="EMBL" id="BAAAZY010000027">
    <property type="protein sequence ID" value="GAA4082902.1"/>
    <property type="molecule type" value="Genomic_DNA"/>
</dbReference>
<accession>A0ABP7W7C1</accession>
<protein>
    <recommendedName>
        <fullName evidence="3">Lysine N-acyltransferase MbtK</fullName>
    </recommendedName>
    <alternativeName>
        <fullName evidence="4">Mycobactin synthase protein K</fullName>
    </alternativeName>
</protein>
<comment type="pathway">
    <text evidence="2">Siderophore biosynthesis; mycobactin biosynthesis.</text>
</comment>
<evidence type="ECO:0000256" key="2">
    <source>
        <dbReference type="ARBA" id="ARBA00005102"/>
    </source>
</evidence>
<sequence length="221" mass="24086">MSERSATVPAPEAVSEAVSEAAPERTPEPVHEQAVDGFGTVRIRPLDPYADAEVVHGWVSEERAAFWGMNGLTRDQVAEIYAHMDTLDTHHAFLVLRDSDPVALLQTYEPEADRVSECYDVRPGDIGVHLLLAPAGAGGGRPGWTSSLLMVITSYVFLTLGRQRVVVDPDVRNEKAVARFLRQGFTAGPAVVLPEIDLPEVHIPRKDAQLAFLDRAVAFPA</sequence>
<dbReference type="Proteomes" id="UP001499984">
    <property type="component" value="Unassembled WGS sequence"/>
</dbReference>
<evidence type="ECO:0000313" key="8">
    <source>
        <dbReference type="Proteomes" id="UP001499984"/>
    </source>
</evidence>
<gene>
    <name evidence="7" type="ORF">GCM10022233_75360</name>
</gene>
<dbReference type="RefSeq" id="WP_345020081.1">
    <property type="nucleotide sequence ID" value="NZ_BAAAZY010000027.1"/>
</dbReference>
<comment type="caution">
    <text evidence="7">The sequence shown here is derived from an EMBL/GenBank/DDBJ whole genome shotgun (WGS) entry which is preliminary data.</text>
</comment>
<feature type="compositionally biased region" description="Low complexity" evidence="5">
    <location>
        <begin position="8"/>
        <end position="21"/>
    </location>
</feature>
<feature type="region of interest" description="Disordered" evidence="5">
    <location>
        <begin position="1"/>
        <end position="28"/>
    </location>
</feature>
<proteinExistence type="predicted"/>